<proteinExistence type="predicted"/>
<dbReference type="PANTHER" id="PTHR20883:SF46">
    <property type="entry name" value="PHYTANOYL-COA HYDROXYLASE"/>
    <property type="match status" value="1"/>
</dbReference>
<dbReference type="Proteomes" id="UP000051086">
    <property type="component" value="Unassembled WGS sequence"/>
</dbReference>
<dbReference type="PANTHER" id="PTHR20883">
    <property type="entry name" value="PHYTANOYL-COA DIOXYGENASE DOMAIN CONTAINING 1"/>
    <property type="match status" value="1"/>
</dbReference>
<evidence type="ECO:0000313" key="3">
    <source>
        <dbReference type="Proteomes" id="UP000051086"/>
    </source>
</evidence>
<dbReference type="EMBL" id="CYSC01000032">
    <property type="protein sequence ID" value="CUH72510.1"/>
    <property type="molecule type" value="Genomic_DNA"/>
</dbReference>
<dbReference type="GO" id="GO:0016706">
    <property type="term" value="F:2-oxoglutarate-dependent dioxygenase activity"/>
    <property type="evidence" value="ECO:0007669"/>
    <property type="project" value="UniProtKB-ARBA"/>
</dbReference>
<sequence>MKNDTKQAERPLKSDFDRDGYVHVDALYSAPEVAEIRRQLDRFVREKVPQMPEAQVYYEERADRSTLKQLQQMFHYDDWFAEMMLNGPARRIAEEVLQDEVVPINMQYFNKPAGIGQPTPPHQDGVFFHLTPCEAVTGWLALEEVDAENGCIHYLRGSHKGGFRDHGQSGMLGFSQGMTDFGTEADHANTVSFPGPAGTFLMHHAKTVHWAGANNSPTRSRQALGFIYYAKSAQVDEAAKAAYQKALDERLKKAAKI</sequence>
<dbReference type="EMBL" id="CYSB01000025">
    <property type="protein sequence ID" value="CUH66013.1"/>
    <property type="molecule type" value="Genomic_DNA"/>
</dbReference>
<protein>
    <submittedName>
        <fullName evidence="2">Deoxyhypusine synthase</fullName>
    </submittedName>
</protein>
<reference evidence="1 3" key="1">
    <citation type="submission" date="2015-09" db="EMBL/GenBank/DDBJ databases">
        <authorList>
            <person name="Rodrigo-Torres L."/>
            <person name="Arahal D.R."/>
        </authorList>
    </citation>
    <scope>NUCLEOTIDE SEQUENCE [LARGE SCALE GENOMIC DNA]</scope>
    <source>
        <strain evidence="1 3">CECT 5118</strain>
    </source>
</reference>
<dbReference type="OrthoDB" id="9791262at2"/>
<dbReference type="RefSeq" id="WP_058243705.1">
    <property type="nucleotide sequence ID" value="NZ_CYSB01000025.1"/>
</dbReference>
<dbReference type="InterPro" id="IPR008775">
    <property type="entry name" value="Phytyl_CoA_dOase-like"/>
</dbReference>
<evidence type="ECO:0000313" key="1">
    <source>
        <dbReference type="EMBL" id="CUH66013.1"/>
    </source>
</evidence>
<evidence type="ECO:0000313" key="2">
    <source>
        <dbReference type="EMBL" id="CUH72510.1"/>
    </source>
</evidence>
<accession>A0A0P1GD06</accession>
<keyword evidence="3" id="KW-1185">Reference proteome</keyword>
<organism evidence="2 4">
    <name type="scientific">Thalassovita autumnalis</name>
    <dbReference type="NCBI Taxonomy" id="2072972"/>
    <lineage>
        <taxon>Bacteria</taxon>
        <taxon>Pseudomonadati</taxon>
        <taxon>Pseudomonadota</taxon>
        <taxon>Alphaproteobacteria</taxon>
        <taxon>Rhodobacterales</taxon>
        <taxon>Roseobacteraceae</taxon>
        <taxon>Thalassovita</taxon>
    </lineage>
</organism>
<dbReference type="GO" id="GO:0005506">
    <property type="term" value="F:iron ion binding"/>
    <property type="evidence" value="ECO:0007669"/>
    <property type="project" value="UniProtKB-ARBA"/>
</dbReference>
<dbReference type="AlphaFoldDB" id="A0A0P1GD06"/>
<dbReference type="Gene3D" id="2.60.120.620">
    <property type="entry name" value="q2cbj1_9rhob like domain"/>
    <property type="match status" value="1"/>
</dbReference>
<name>A0A0P1GD06_9RHOB</name>
<dbReference type="Proteomes" id="UP000051887">
    <property type="component" value="Unassembled WGS sequence"/>
</dbReference>
<reference evidence="2 4" key="2">
    <citation type="submission" date="2015-09" db="EMBL/GenBank/DDBJ databases">
        <authorList>
            <consortium name="Swine Surveillance"/>
        </authorList>
    </citation>
    <scope>NUCLEOTIDE SEQUENCE [LARGE SCALE GENOMIC DNA]</scope>
    <source>
        <strain evidence="2 4">5120</strain>
    </source>
</reference>
<dbReference type="SUPFAM" id="SSF51197">
    <property type="entry name" value="Clavaminate synthase-like"/>
    <property type="match status" value="1"/>
</dbReference>
<gene>
    <name evidence="1" type="ORF">TL5118_01569</name>
    <name evidence="2" type="ORF">TL5120_02311</name>
</gene>
<dbReference type="Pfam" id="PF05721">
    <property type="entry name" value="PhyH"/>
    <property type="match status" value="1"/>
</dbReference>
<evidence type="ECO:0000313" key="4">
    <source>
        <dbReference type="Proteomes" id="UP000051887"/>
    </source>
</evidence>